<proteinExistence type="predicted"/>
<keyword evidence="5" id="KW-1185">Reference proteome</keyword>
<evidence type="ECO:0000313" key="4">
    <source>
        <dbReference type="EMBL" id="EJK59301.1"/>
    </source>
</evidence>
<dbReference type="OMA" id="FHRTSKW"/>
<evidence type="ECO:0000313" key="5">
    <source>
        <dbReference type="Proteomes" id="UP000266841"/>
    </source>
</evidence>
<dbReference type="AlphaFoldDB" id="K0SED6"/>
<dbReference type="GO" id="GO:0005730">
    <property type="term" value="C:nucleolus"/>
    <property type="evidence" value="ECO:0007669"/>
    <property type="project" value="TreeGrafter"/>
</dbReference>
<organism evidence="4 5">
    <name type="scientific">Thalassiosira oceanica</name>
    <name type="common">Marine diatom</name>
    <dbReference type="NCBI Taxonomy" id="159749"/>
    <lineage>
        <taxon>Eukaryota</taxon>
        <taxon>Sar</taxon>
        <taxon>Stramenopiles</taxon>
        <taxon>Ochrophyta</taxon>
        <taxon>Bacillariophyta</taxon>
        <taxon>Coscinodiscophyceae</taxon>
        <taxon>Thalassiosirophycidae</taxon>
        <taxon>Thalassiosirales</taxon>
        <taxon>Thalassiosiraceae</taxon>
        <taxon>Thalassiosira</taxon>
    </lineage>
</organism>
<evidence type="ECO:0000256" key="3">
    <source>
        <dbReference type="ARBA" id="ARBA00022691"/>
    </source>
</evidence>
<accession>K0SED6</accession>
<dbReference type="Proteomes" id="UP000266841">
    <property type="component" value="Unassembled WGS sequence"/>
</dbReference>
<dbReference type="CDD" id="cd02440">
    <property type="entry name" value="AdoMet_MTases"/>
    <property type="match status" value="1"/>
</dbReference>
<dbReference type="Gene3D" id="3.40.50.150">
    <property type="entry name" value="Vaccinia Virus protein VP39"/>
    <property type="match status" value="1"/>
</dbReference>
<dbReference type="EMBL" id="AGNL01023152">
    <property type="protein sequence ID" value="EJK59301.1"/>
    <property type="molecule type" value="Genomic_DNA"/>
</dbReference>
<dbReference type="SUPFAM" id="SSF53335">
    <property type="entry name" value="S-adenosyl-L-methionine-dependent methyltransferases"/>
    <property type="match status" value="1"/>
</dbReference>
<dbReference type="InterPro" id="IPR029063">
    <property type="entry name" value="SAM-dependent_MTases_sf"/>
</dbReference>
<keyword evidence="2" id="KW-0808">Transferase</keyword>
<reference evidence="4 5" key="1">
    <citation type="journal article" date="2012" name="Genome Biol.">
        <title>Genome and low-iron response of an oceanic diatom adapted to chronic iron limitation.</title>
        <authorList>
            <person name="Lommer M."/>
            <person name="Specht M."/>
            <person name="Roy A.S."/>
            <person name="Kraemer L."/>
            <person name="Andreson R."/>
            <person name="Gutowska M.A."/>
            <person name="Wolf J."/>
            <person name="Bergner S.V."/>
            <person name="Schilhabel M.B."/>
            <person name="Klostermeier U.C."/>
            <person name="Beiko R.G."/>
            <person name="Rosenstiel P."/>
            <person name="Hippler M."/>
            <person name="Laroche J."/>
        </authorList>
    </citation>
    <scope>NUCLEOTIDE SEQUENCE [LARGE SCALE GENOMIC DNA]</scope>
    <source>
        <strain evidence="4 5">CCMP1005</strain>
    </source>
</reference>
<dbReference type="PANTHER" id="PTHR21008:SF1">
    <property type="entry name" value="25S RRNA (ADENINE(2142)-N(1))-METHYLTRANSFERASE"/>
    <property type="match status" value="1"/>
</dbReference>
<evidence type="ECO:0000256" key="2">
    <source>
        <dbReference type="ARBA" id="ARBA00022679"/>
    </source>
</evidence>
<gene>
    <name evidence="4" type="ORF">THAOC_20497</name>
</gene>
<dbReference type="InterPro" id="IPR021867">
    <property type="entry name" value="Bmt2/SAMTOR"/>
</dbReference>
<sequence length="317" mass="35668">MSRKRARVATTKFHKYTQELASSVQRARQAGCLVRDDGVIVDVVSSNLSPKQLALVEEVKQCANNLEAMGGREEYQRASQLNTSLFSTSKWLMGLMGSWGWLEGLKVVDRDGSDSRRDVRILEIGAINTQLLDAAKKTRLRRNNGDFNGGIAAKVERVYRLNVRAIDIRSTDPRIEQSDFFALPNPKDAYDAIVCSMVINCVTSPQDRGKMLTKIFNFLRPGGVCFLTLPRLCLHQSKTMTRAYFEEILTKGVGFEIMKEATKDSPKIAFYVLSRPMNLSPVKCWSDNFGTVRPLKNGKKFRNSFTVILSQAEVERA</sequence>
<dbReference type="eggNOG" id="ENOG502REJX">
    <property type="taxonomic scope" value="Eukaryota"/>
</dbReference>
<protein>
    <submittedName>
        <fullName evidence="4">Uncharacterized protein</fullName>
    </submittedName>
</protein>
<name>K0SED6_THAOC</name>
<comment type="caution">
    <text evidence="4">The sequence shown here is derived from an EMBL/GenBank/DDBJ whole genome shotgun (WGS) entry which is preliminary data.</text>
</comment>
<evidence type="ECO:0000256" key="1">
    <source>
        <dbReference type="ARBA" id="ARBA00022603"/>
    </source>
</evidence>
<keyword evidence="3" id="KW-0949">S-adenosyl-L-methionine</keyword>
<dbReference type="OrthoDB" id="5954793at2759"/>
<dbReference type="PANTHER" id="PTHR21008">
    <property type="entry name" value="S-ADENOSYLMETHIONINE SENSOR UPSTREAM OF MTORC1-RELATED"/>
    <property type="match status" value="1"/>
</dbReference>
<keyword evidence="1" id="KW-0489">Methyltransferase</keyword>
<dbReference type="GO" id="GO:0016433">
    <property type="term" value="F:rRNA (adenine) methyltransferase activity"/>
    <property type="evidence" value="ECO:0007669"/>
    <property type="project" value="TreeGrafter"/>
</dbReference>
<dbReference type="Pfam" id="PF11968">
    <property type="entry name" value="Bmt2"/>
    <property type="match status" value="2"/>
</dbReference>